<feature type="compositionally biased region" description="Basic residues" evidence="8">
    <location>
        <begin position="1220"/>
        <end position="1231"/>
    </location>
</feature>
<evidence type="ECO:0000256" key="7">
    <source>
        <dbReference type="ARBA" id="ARBA00023157"/>
    </source>
</evidence>
<evidence type="ECO:0000313" key="11">
    <source>
        <dbReference type="Proteomes" id="UP000001819"/>
    </source>
</evidence>
<gene>
    <name evidence="12 13" type="primary">Oatp30B</name>
</gene>
<feature type="transmembrane region" description="Helical" evidence="9">
    <location>
        <begin position="767"/>
        <end position="793"/>
    </location>
</feature>
<feature type="transmembrane region" description="Helical" evidence="9">
    <location>
        <begin position="858"/>
        <end position="880"/>
    </location>
</feature>
<dbReference type="PROSITE" id="PS51465">
    <property type="entry name" value="KAZAL_2"/>
    <property type="match status" value="1"/>
</dbReference>
<feature type="compositionally biased region" description="Polar residues" evidence="8">
    <location>
        <begin position="93"/>
        <end position="109"/>
    </location>
</feature>
<dbReference type="PANTHER" id="PTHR11388">
    <property type="entry name" value="ORGANIC ANION TRANSPORTER"/>
    <property type="match status" value="1"/>
</dbReference>
<dbReference type="ExpressionAtlas" id="A0A6I8UL48">
    <property type="expression patterns" value="baseline"/>
</dbReference>
<dbReference type="InterPro" id="IPR004156">
    <property type="entry name" value="OATP"/>
</dbReference>
<evidence type="ECO:0000313" key="12">
    <source>
        <dbReference type="RefSeq" id="XP_001357243.4"/>
    </source>
</evidence>
<dbReference type="Pfam" id="PF03137">
    <property type="entry name" value="OATP"/>
    <property type="match status" value="1"/>
</dbReference>
<feature type="region of interest" description="Disordered" evidence="8">
    <location>
        <begin position="1120"/>
        <end position="1180"/>
    </location>
</feature>
<feature type="transmembrane region" description="Helical" evidence="9">
    <location>
        <begin position="347"/>
        <end position="372"/>
    </location>
</feature>
<feature type="compositionally biased region" description="Low complexity" evidence="8">
    <location>
        <begin position="124"/>
        <end position="135"/>
    </location>
</feature>
<keyword evidence="5 9" id="KW-1133">Transmembrane helix</keyword>
<dbReference type="SUPFAM" id="SSF100895">
    <property type="entry name" value="Kazal-type serine protease inhibitors"/>
    <property type="match status" value="1"/>
</dbReference>
<dbReference type="RefSeq" id="XP_015035302.2">
    <property type="nucleotide sequence ID" value="XM_015179816.2"/>
</dbReference>
<keyword evidence="3" id="KW-1003">Cell membrane</keyword>
<dbReference type="PANTHER" id="PTHR11388:SF142">
    <property type="entry name" value="SOLUTE CARRIER ORGANIC ANION TRANSPORTER FAMILY MEMBER 5A1"/>
    <property type="match status" value="1"/>
</dbReference>
<organism evidence="11 12">
    <name type="scientific">Drosophila pseudoobscura pseudoobscura</name>
    <name type="common">Fruit fly</name>
    <dbReference type="NCBI Taxonomy" id="46245"/>
    <lineage>
        <taxon>Eukaryota</taxon>
        <taxon>Metazoa</taxon>
        <taxon>Ecdysozoa</taxon>
        <taxon>Arthropoda</taxon>
        <taxon>Hexapoda</taxon>
        <taxon>Insecta</taxon>
        <taxon>Pterygota</taxon>
        <taxon>Neoptera</taxon>
        <taxon>Endopterygota</taxon>
        <taxon>Diptera</taxon>
        <taxon>Brachycera</taxon>
        <taxon>Muscomorpha</taxon>
        <taxon>Ephydroidea</taxon>
        <taxon>Drosophilidae</taxon>
        <taxon>Drosophila</taxon>
        <taxon>Sophophora</taxon>
    </lineage>
</organism>
<dbReference type="InterPro" id="IPR036259">
    <property type="entry name" value="MFS_trans_sf"/>
</dbReference>
<accession>A0A6I8UL48</accession>
<dbReference type="CDD" id="cd17404">
    <property type="entry name" value="MFS_SLCO5_OATP5"/>
    <property type="match status" value="1"/>
</dbReference>
<evidence type="ECO:0000313" key="13">
    <source>
        <dbReference type="RefSeq" id="XP_015035302.2"/>
    </source>
</evidence>
<sequence>MSAKRSSGTGAQHIEQYTNPSFEQESSDPPQATGAVVAAAATVTGTGTGTGTGNATATATATAGGSHIHIQSSNSNASDASTTHRKGHRRQESMYQMTGLYSETNSGDDSSIDAALGDPQDPQSRSSLPPTSAPAAAAAASVDSVMVKCHSRQASAGKCPPDEEEDYDEEQFRSGDCGILNCRPNGIQRFARIKIFVLLLSLLVMMQQALSSGYINSVITTIEKRFEIPSSYSGLIASSYEIGNVITVIFVSYLGSRRHIPVWIGIGAVIMGIGSLVFMVPHFTGEPNPGIAILNKTSDNICRSALVRDQDMDLGRLSSGLSNQPLAPHTLREDNCLEGKASTTGPVLLFVLAQLLLGCGGSPLFTLGTTYVDDHVRTESSSMYIGCMYSMGAFGPVVGFLLGAYLLSFHMDSLSSATISITPGDRRWVGLWWGGFLLCGVILLVVAVPFFSFPKVLAREKKKIRKSSVVQPVLPNNSVVAGGGGSVGGVGGAVVATDELGKVVKKVEIVAVTSKEEQQQLPPKVDTGYGKDIKDIPKSMLRLVKNPVYIVTCLGACMELMIVSGFVVFLPKYLETQFSLGKSQANIFTGSIAVPGACIGIFLGGCILKRFQLKPKGAVQFVLITNVICLACYAMLFFLGCDNLKMAGTTIPYYTSNKGGSTLEQPFQVNLTAACNFGCECLTSEVEPVCGNNGLTYFSPCHAGCTAFSSSSNYTNCACVHANISSSIYRGAGGSQAQALSAREDFAEVTVVPVATAGPCATPCRTIYPFLILLFFMTFLVASTQMPLLMIVLRSVSEEERSFALGMQFVIFRLFGYIPAPILFGNLIDSTCLLWKSSCGEKGGRCLIYDIEKFRYKYVGLCASVKLVALFIFIVDWWLVRRRRQLEKTKPLNASDPIIGSIISLDKLFEEKLSGAEPAAGFVGGAGELIIPTDILRHSRNDSRTMQMDYCYDKCGHVVPPTNTCNQPQTKSKKHFRSASCDVKMIKSFARDHNSSSGPADAAGQEAGAGSSSKYKNLKKFQAHTRNHSTDLHDNSQPIRYIQNQLRPQDCAEEDDDDELTTGCGHFVKKHSRNHSYDQIYMPNNIRFDADFLRHSHPHHNPKKNVNVLKNVVAETCGKLKNSNEMEAGGGGSGSRGHSRNNSKDLNTKSASGAAPSSSGQPAAEQPPASTGLSVLRHRRTNSKDLNYTMLAEVTPPSAAAPAANVNRGGGGGAASHQQQQHHSRNTSHHKIQIDDDRNELINDNDEEEDRSSSLRL</sequence>
<dbReference type="GO" id="GO:0043252">
    <property type="term" value="P:sodium-independent organic anion transport"/>
    <property type="evidence" value="ECO:0007669"/>
    <property type="project" value="TreeGrafter"/>
</dbReference>
<evidence type="ECO:0000259" key="10">
    <source>
        <dbReference type="PROSITE" id="PS51465"/>
    </source>
</evidence>
<dbReference type="KEGG" id="dpo:4818174"/>
<dbReference type="NCBIfam" id="TIGR00805">
    <property type="entry name" value="oat"/>
    <property type="match status" value="1"/>
</dbReference>
<feature type="region of interest" description="Disordered" evidence="8">
    <location>
        <begin position="1200"/>
        <end position="1257"/>
    </location>
</feature>
<name>A0A6I8UL48_DROPS</name>
<dbReference type="RefSeq" id="XP_001357243.4">
    <property type="nucleotide sequence ID" value="XM_001357207.4"/>
</dbReference>
<feature type="domain" description="Kazal-like" evidence="10">
    <location>
        <begin position="669"/>
        <end position="718"/>
    </location>
</feature>
<feature type="transmembrane region" description="Helical" evidence="9">
    <location>
        <begin position="235"/>
        <end position="255"/>
    </location>
</feature>
<reference evidence="12 13" key="1">
    <citation type="submission" date="2025-04" db="UniProtKB">
        <authorList>
            <consortium name="RefSeq"/>
        </authorList>
    </citation>
    <scope>IDENTIFICATION</scope>
    <source>
        <strain evidence="12 13">MV-25-SWS-2005</strain>
        <tissue evidence="12 13">Whole body</tissue>
    </source>
</reference>
<comment type="subcellular location">
    <subcellularLocation>
        <location evidence="1">Cell membrane</location>
        <topology evidence="1">Multi-pass membrane protein</topology>
    </subcellularLocation>
</comment>
<feature type="compositionally biased region" description="Low complexity" evidence="8">
    <location>
        <begin position="1000"/>
        <end position="1013"/>
    </location>
</feature>
<dbReference type="GO" id="GO:0016323">
    <property type="term" value="C:basolateral plasma membrane"/>
    <property type="evidence" value="ECO:0007669"/>
    <property type="project" value="TreeGrafter"/>
</dbReference>
<dbReference type="Gene3D" id="1.20.1250.20">
    <property type="entry name" value="MFS general substrate transporter like domains"/>
    <property type="match status" value="1"/>
</dbReference>
<keyword evidence="4 9" id="KW-0812">Transmembrane</keyword>
<feature type="transmembrane region" description="Helical" evidence="9">
    <location>
        <begin position="431"/>
        <end position="453"/>
    </location>
</feature>
<feature type="transmembrane region" description="Helical" evidence="9">
    <location>
        <begin position="805"/>
        <end position="828"/>
    </location>
</feature>
<dbReference type="InterPro" id="IPR036058">
    <property type="entry name" value="Kazal_dom_sf"/>
</dbReference>
<feature type="transmembrane region" description="Helical" evidence="9">
    <location>
        <begin position="195"/>
        <end position="215"/>
    </location>
</feature>
<dbReference type="InterPro" id="IPR002350">
    <property type="entry name" value="Kazal_dom"/>
</dbReference>
<feature type="compositionally biased region" description="Basic and acidic residues" evidence="8">
    <location>
        <begin position="1232"/>
        <end position="1241"/>
    </location>
</feature>
<evidence type="ECO:0000256" key="8">
    <source>
        <dbReference type="SAM" id="MobiDB-lite"/>
    </source>
</evidence>
<dbReference type="GO" id="GO:0015347">
    <property type="term" value="F:sodium-independent organic anion transmembrane transporter activity"/>
    <property type="evidence" value="ECO:0007669"/>
    <property type="project" value="TreeGrafter"/>
</dbReference>
<feature type="compositionally biased region" description="Low complexity" evidence="8">
    <location>
        <begin position="72"/>
        <end position="81"/>
    </location>
</feature>
<evidence type="ECO:0000256" key="9">
    <source>
        <dbReference type="SAM" id="Phobius"/>
    </source>
</evidence>
<dbReference type="SUPFAM" id="SSF103473">
    <property type="entry name" value="MFS general substrate transporter"/>
    <property type="match status" value="2"/>
</dbReference>
<feature type="compositionally biased region" description="Low complexity" evidence="8">
    <location>
        <begin position="32"/>
        <end position="45"/>
    </location>
</feature>
<feature type="transmembrane region" description="Helical" evidence="9">
    <location>
        <begin position="587"/>
        <end position="608"/>
    </location>
</feature>
<proteinExistence type="inferred from homology"/>
<keyword evidence="6 9" id="KW-0472">Membrane</keyword>
<evidence type="ECO:0000256" key="1">
    <source>
        <dbReference type="ARBA" id="ARBA00004651"/>
    </source>
</evidence>
<feature type="transmembrane region" description="Helical" evidence="9">
    <location>
        <begin position="384"/>
        <end position="411"/>
    </location>
</feature>
<feature type="compositionally biased region" description="Polar residues" evidence="8">
    <location>
        <begin position="1"/>
        <end position="30"/>
    </location>
</feature>
<dbReference type="Proteomes" id="UP000001819">
    <property type="component" value="Chromosome 4"/>
</dbReference>
<feature type="transmembrane region" description="Helical" evidence="9">
    <location>
        <begin position="262"/>
        <end position="280"/>
    </location>
</feature>
<keyword evidence="11" id="KW-1185">Reference proteome</keyword>
<feature type="compositionally biased region" description="Low complexity" evidence="8">
    <location>
        <begin position="53"/>
        <end position="65"/>
    </location>
</feature>
<keyword evidence="7" id="KW-1015">Disulfide bond</keyword>
<feature type="transmembrane region" description="Helical" evidence="9">
    <location>
        <begin position="620"/>
        <end position="640"/>
    </location>
</feature>
<evidence type="ECO:0000256" key="4">
    <source>
        <dbReference type="ARBA" id="ARBA00022692"/>
    </source>
</evidence>
<evidence type="ECO:0000256" key="6">
    <source>
        <dbReference type="ARBA" id="ARBA00023136"/>
    </source>
</evidence>
<comment type="similarity">
    <text evidence="2">Belongs to the organo anion transporter (TC 2.A.60) family.</text>
</comment>
<protein>
    <submittedName>
        <fullName evidence="12 13">Solute carrier organic anion transporter family member 3A1</fullName>
    </submittedName>
</protein>
<feature type="region of interest" description="Disordered" evidence="8">
    <location>
        <begin position="992"/>
        <end position="1013"/>
    </location>
</feature>
<feature type="compositionally biased region" description="Low complexity" evidence="8">
    <location>
        <begin position="1150"/>
        <end position="1170"/>
    </location>
</feature>
<evidence type="ECO:0000256" key="2">
    <source>
        <dbReference type="ARBA" id="ARBA00009657"/>
    </source>
</evidence>
<dbReference type="AlphaFoldDB" id="A0A6I8UL48"/>
<feature type="transmembrane region" description="Helical" evidence="9">
    <location>
        <begin position="548"/>
        <end position="567"/>
    </location>
</feature>
<feature type="region of interest" description="Disordered" evidence="8">
    <location>
        <begin position="1"/>
        <end position="135"/>
    </location>
</feature>
<evidence type="ECO:0000256" key="5">
    <source>
        <dbReference type="ARBA" id="ARBA00022989"/>
    </source>
</evidence>
<dbReference type="Pfam" id="PF07648">
    <property type="entry name" value="Kazal_2"/>
    <property type="match status" value="1"/>
</dbReference>
<evidence type="ECO:0000256" key="3">
    <source>
        <dbReference type="ARBA" id="ARBA00022475"/>
    </source>
</evidence>